<dbReference type="Proteomes" id="UP001232063">
    <property type="component" value="Unassembled WGS sequence"/>
</dbReference>
<gene>
    <name evidence="1" type="ORF">QNI22_36410</name>
</gene>
<keyword evidence="2" id="KW-1185">Reference proteome</keyword>
<dbReference type="EMBL" id="JASJOU010000020">
    <property type="protein sequence ID" value="MDJ1506201.1"/>
    <property type="molecule type" value="Genomic_DNA"/>
</dbReference>
<dbReference type="AlphaFoldDB" id="A0AAE3R982"/>
<reference evidence="1" key="1">
    <citation type="submission" date="2023-05" db="EMBL/GenBank/DDBJ databases">
        <authorList>
            <person name="Zhang X."/>
        </authorList>
    </citation>
    <scope>NUCLEOTIDE SEQUENCE</scope>
    <source>
        <strain evidence="1">BD1B2-1</strain>
    </source>
</reference>
<organism evidence="1 2">
    <name type="scientific">Xanthocytophaga agilis</name>
    <dbReference type="NCBI Taxonomy" id="3048010"/>
    <lineage>
        <taxon>Bacteria</taxon>
        <taxon>Pseudomonadati</taxon>
        <taxon>Bacteroidota</taxon>
        <taxon>Cytophagia</taxon>
        <taxon>Cytophagales</taxon>
        <taxon>Rhodocytophagaceae</taxon>
        <taxon>Xanthocytophaga</taxon>
    </lineage>
</organism>
<sequence>MRKINIFLTTLCLIGIIVGGASCKKSTPKTKTELISQTWKVQKAEENGTVVFEIGGAQTVNYTPLRLSFSSTGFTWIDSQNNSSSGTWVFASNDTAINFTVPNNASFSPASVTVSDLTEDILNIKYTTTNAKGQTTSVTLYLVPAG</sequence>
<name>A0AAE3R982_9BACT</name>
<accession>A0AAE3R982</accession>
<dbReference type="PROSITE" id="PS51257">
    <property type="entry name" value="PROKAR_LIPOPROTEIN"/>
    <property type="match status" value="1"/>
</dbReference>
<comment type="caution">
    <text evidence="1">The sequence shown here is derived from an EMBL/GenBank/DDBJ whole genome shotgun (WGS) entry which is preliminary data.</text>
</comment>
<evidence type="ECO:0000313" key="2">
    <source>
        <dbReference type="Proteomes" id="UP001232063"/>
    </source>
</evidence>
<evidence type="ECO:0008006" key="3">
    <source>
        <dbReference type="Google" id="ProtNLM"/>
    </source>
</evidence>
<proteinExistence type="predicted"/>
<protein>
    <recommendedName>
        <fullName evidence="3">Lipocalin-like domain-containing protein</fullName>
    </recommendedName>
</protein>
<dbReference type="RefSeq" id="WP_314519003.1">
    <property type="nucleotide sequence ID" value="NZ_JASJOU010000020.1"/>
</dbReference>
<evidence type="ECO:0000313" key="1">
    <source>
        <dbReference type="EMBL" id="MDJ1506201.1"/>
    </source>
</evidence>